<dbReference type="Gene3D" id="3.30.565.10">
    <property type="entry name" value="Histidine kinase-like ATPase, C-terminal domain"/>
    <property type="match status" value="1"/>
</dbReference>
<keyword evidence="8" id="KW-0067">ATP-binding</keyword>
<evidence type="ECO:0000256" key="6">
    <source>
        <dbReference type="ARBA" id="ARBA00022741"/>
    </source>
</evidence>
<dbReference type="Pfam" id="PF02518">
    <property type="entry name" value="HATPase_c"/>
    <property type="match status" value="1"/>
</dbReference>
<dbReference type="Pfam" id="PF25323">
    <property type="entry name" value="6TM_PilS"/>
    <property type="match status" value="1"/>
</dbReference>
<dbReference type="PANTHER" id="PTHR44936">
    <property type="entry name" value="SENSOR PROTEIN CREC"/>
    <property type="match status" value="1"/>
</dbReference>
<organism evidence="11 12">
    <name type="scientific">Marilutibacter penaei</name>
    <dbReference type="NCBI Taxonomy" id="2759900"/>
    <lineage>
        <taxon>Bacteria</taxon>
        <taxon>Pseudomonadati</taxon>
        <taxon>Pseudomonadota</taxon>
        <taxon>Gammaproteobacteria</taxon>
        <taxon>Lysobacterales</taxon>
        <taxon>Lysobacteraceae</taxon>
        <taxon>Marilutibacter</taxon>
    </lineage>
</organism>
<gene>
    <name evidence="11" type="ORF">H4F99_10880</name>
</gene>
<feature type="transmembrane region" description="Helical" evidence="9">
    <location>
        <begin position="151"/>
        <end position="173"/>
    </location>
</feature>
<keyword evidence="9" id="KW-1133">Transmembrane helix</keyword>
<accession>A0A7W3U507</accession>
<evidence type="ECO:0000256" key="5">
    <source>
        <dbReference type="ARBA" id="ARBA00022679"/>
    </source>
</evidence>
<dbReference type="InterPro" id="IPR003594">
    <property type="entry name" value="HATPase_dom"/>
</dbReference>
<dbReference type="GO" id="GO:0000155">
    <property type="term" value="F:phosphorelay sensor kinase activity"/>
    <property type="evidence" value="ECO:0007669"/>
    <property type="project" value="InterPro"/>
</dbReference>
<feature type="transmembrane region" description="Helical" evidence="9">
    <location>
        <begin position="68"/>
        <end position="88"/>
    </location>
</feature>
<dbReference type="InterPro" id="IPR050980">
    <property type="entry name" value="2C_sensor_his_kinase"/>
</dbReference>
<dbReference type="SUPFAM" id="SSF47384">
    <property type="entry name" value="Homodimeric domain of signal transducing histidine kinase"/>
    <property type="match status" value="1"/>
</dbReference>
<keyword evidence="12" id="KW-1185">Reference proteome</keyword>
<evidence type="ECO:0000256" key="3">
    <source>
        <dbReference type="ARBA" id="ARBA00012438"/>
    </source>
</evidence>
<dbReference type="InterPro" id="IPR036890">
    <property type="entry name" value="HATPase_C_sf"/>
</dbReference>
<keyword evidence="6" id="KW-0547">Nucleotide-binding</keyword>
<evidence type="ECO:0000313" key="11">
    <source>
        <dbReference type="EMBL" id="MBB1088993.1"/>
    </source>
</evidence>
<reference evidence="11 12" key="1">
    <citation type="submission" date="2020-07" db="EMBL/GenBank/DDBJ databases">
        <authorList>
            <person name="Xu S."/>
            <person name="Li A."/>
        </authorList>
    </citation>
    <scope>NUCLEOTIDE SEQUENCE [LARGE SCALE GENOMIC DNA]</scope>
    <source>
        <strain evidence="11 12">SG-8</strain>
    </source>
</reference>
<dbReference type="FunFam" id="1.10.287.130:FF:000121">
    <property type="entry name" value="Histidine kinase sensor protein"/>
    <property type="match status" value="1"/>
</dbReference>
<dbReference type="Gene3D" id="1.10.287.130">
    <property type="match status" value="1"/>
</dbReference>
<dbReference type="EC" id="2.7.13.3" evidence="3"/>
<comment type="catalytic activity">
    <reaction evidence="1">
        <text>ATP + protein L-histidine = ADP + protein N-phospho-L-histidine.</text>
        <dbReference type="EC" id="2.7.13.3"/>
    </reaction>
</comment>
<dbReference type="GO" id="GO:0005886">
    <property type="term" value="C:plasma membrane"/>
    <property type="evidence" value="ECO:0007669"/>
    <property type="project" value="UniProtKB-SubCell"/>
</dbReference>
<dbReference type="GO" id="GO:0005524">
    <property type="term" value="F:ATP binding"/>
    <property type="evidence" value="ECO:0007669"/>
    <property type="project" value="UniProtKB-KW"/>
</dbReference>
<evidence type="ECO:0000256" key="7">
    <source>
        <dbReference type="ARBA" id="ARBA00022777"/>
    </source>
</evidence>
<protein>
    <recommendedName>
        <fullName evidence="3">histidine kinase</fullName>
        <ecNumber evidence="3">2.7.13.3</ecNumber>
    </recommendedName>
</protein>
<dbReference type="SUPFAM" id="SSF55874">
    <property type="entry name" value="ATPase domain of HSP90 chaperone/DNA topoisomerase II/histidine kinase"/>
    <property type="match status" value="1"/>
</dbReference>
<dbReference type="InterPro" id="IPR005467">
    <property type="entry name" value="His_kinase_dom"/>
</dbReference>
<feature type="transmembrane region" description="Helical" evidence="9">
    <location>
        <begin position="117"/>
        <end position="139"/>
    </location>
</feature>
<comment type="subcellular location">
    <subcellularLocation>
        <location evidence="2">Cell membrane</location>
        <topology evidence="2">Multi-pass membrane protein</topology>
    </subcellularLocation>
</comment>
<keyword evidence="9" id="KW-0472">Membrane</keyword>
<evidence type="ECO:0000256" key="8">
    <source>
        <dbReference type="ARBA" id="ARBA00022840"/>
    </source>
</evidence>
<evidence type="ECO:0000256" key="1">
    <source>
        <dbReference type="ARBA" id="ARBA00000085"/>
    </source>
</evidence>
<dbReference type="InterPro" id="IPR003661">
    <property type="entry name" value="HisK_dim/P_dom"/>
</dbReference>
<dbReference type="SMART" id="SM00388">
    <property type="entry name" value="HisKA"/>
    <property type="match status" value="1"/>
</dbReference>
<sequence>MPAPVPSLLRSLCTLRWCAVAGQAATVALATGPLQMPLPAAPLWGGIAALALFNLAASVHARRHPDGVAPAAVFLHLLVDIVVLAWLIAWSGGIANPFSSMFLIPIALAAPALPPRWVWATAAASLGGFVLATLLARPLAHAHGDAFNLHLWGMAVNFVVSAAVVLFFSLRLVGALRRRERELAELREKFARNEGIVALATHAAAVAHELNTPLATMTLLADEIAEAARPTLPAVVEDATTLRQLLDQCRDRVRALASQADPQRVSPESLAQVIERWQLVRPEVALSINDRLPVGFAVEPAVGHLLQALLNNAADASEAVDDPRVELDLSERDGWLVGEVRDHGRGFEAGLPFAPDALFRSSKPDGLGVGLALSHATVERLGGRLTSRQAAPGLRVRFELPLAREVR</sequence>
<keyword evidence="7 11" id="KW-0418">Kinase</keyword>
<evidence type="ECO:0000256" key="4">
    <source>
        <dbReference type="ARBA" id="ARBA00022475"/>
    </source>
</evidence>
<dbReference type="EMBL" id="JACHTE010000007">
    <property type="protein sequence ID" value="MBB1088993.1"/>
    <property type="molecule type" value="Genomic_DNA"/>
</dbReference>
<keyword evidence="9" id="KW-0812">Transmembrane</keyword>
<evidence type="ECO:0000256" key="9">
    <source>
        <dbReference type="SAM" id="Phobius"/>
    </source>
</evidence>
<dbReference type="Proteomes" id="UP000552587">
    <property type="component" value="Unassembled WGS sequence"/>
</dbReference>
<evidence type="ECO:0000259" key="10">
    <source>
        <dbReference type="PROSITE" id="PS50109"/>
    </source>
</evidence>
<comment type="caution">
    <text evidence="11">The sequence shown here is derived from an EMBL/GenBank/DDBJ whole genome shotgun (WGS) entry which is preliminary data.</text>
</comment>
<keyword evidence="4" id="KW-1003">Cell membrane</keyword>
<dbReference type="PANTHER" id="PTHR44936:SF10">
    <property type="entry name" value="SENSOR PROTEIN RSTB"/>
    <property type="match status" value="1"/>
</dbReference>
<dbReference type="SMART" id="SM00387">
    <property type="entry name" value="HATPase_c"/>
    <property type="match status" value="1"/>
</dbReference>
<dbReference type="InterPro" id="IPR036097">
    <property type="entry name" value="HisK_dim/P_sf"/>
</dbReference>
<keyword evidence="5" id="KW-0808">Transferase</keyword>
<evidence type="ECO:0000313" key="12">
    <source>
        <dbReference type="Proteomes" id="UP000552587"/>
    </source>
</evidence>
<proteinExistence type="predicted"/>
<dbReference type="RefSeq" id="WP_182669774.1">
    <property type="nucleotide sequence ID" value="NZ_JACHTE010000007.1"/>
</dbReference>
<feature type="transmembrane region" description="Helical" evidence="9">
    <location>
        <begin position="40"/>
        <end position="61"/>
    </location>
</feature>
<evidence type="ECO:0000256" key="2">
    <source>
        <dbReference type="ARBA" id="ARBA00004651"/>
    </source>
</evidence>
<name>A0A7W3U507_9GAMM</name>
<dbReference type="AlphaFoldDB" id="A0A7W3U507"/>
<feature type="domain" description="Histidine kinase" evidence="10">
    <location>
        <begin position="205"/>
        <end position="404"/>
    </location>
</feature>
<dbReference type="PROSITE" id="PS50109">
    <property type="entry name" value="HIS_KIN"/>
    <property type="match status" value="1"/>
</dbReference>